<gene>
    <name evidence="1" type="ORF">VT98_14821</name>
</gene>
<organism evidence="1 2">
    <name type="scientific">Candidatus Electrothrix communis</name>
    <dbReference type="NCBI Taxonomy" id="1859133"/>
    <lineage>
        <taxon>Bacteria</taxon>
        <taxon>Pseudomonadati</taxon>
        <taxon>Thermodesulfobacteriota</taxon>
        <taxon>Desulfobulbia</taxon>
        <taxon>Desulfobulbales</taxon>
        <taxon>Desulfobulbaceae</taxon>
        <taxon>Candidatus Electrothrix</taxon>
    </lineage>
</organism>
<evidence type="ECO:0000313" key="1">
    <source>
        <dbReference type="EMBL" id="RWX42837.1"/>
    </source>
</evidence>
<proteinExistence type="predicted"/>
<dbReference type="EMBL" id="MTKP01000482">
    <property type="protein sequence ID" value="RWX42837.1"/>
    <property type="molecule type" value="Genomic_DNA"/>
</dbReference>
<name>A0A444IPU3_9BACT</name>
<dbReference type="AlphaFoldDB" id="A0A444IPU3"/>
<accession>A0A444IPU3</accession>
<keyword evidence="2" id="KW-1185">Reference proteome</keyword>
<protein>
    <submittedName>
        <fullName evidence="1">Uncharacterized protein</fullName>
    </submittedName>
</protein>
<evidence type="ECO:0000313" key="2">
    <source>
        <dbReference type="Proteomes" id="UP000288086"/>
    </source>
</evidence>
<comment type="caution">
    <text evidence="1">The sequence shown here is derived from an EMBL/GenBank/DDBJ whole genome shotgun (WGS) entry which is preliminary data.</text>
</comment>
<sequence>MLRKRLVMLFSAVVWTTATLCLGMFLLLNLLSNLPGISLGDLLPRL</sequence>
<reference evidence="1 2" key="1">
    <citation type="submission" date="2017-01" db="EMBL/GenBank/DDBJ databases">
        <title>The cable genome- insights into the physiology and evolution of filamentous bacteria capable of sulfide oxidation via long distance electron transfer.</title>
        <authorList>
            <person name="Schreiber L."/>
            <person name="Bjerg J.T."/>
            <person name="Boggild A."/>
            <person name="Van De Vossenberg J."/>
            <person name="Meysman F."/>
            <person name="Nielsen L.P."/>
            <person name="Schramm A."/>
            <person name="Kjeldsen K.U."/>
        </authorList>
    </citation>
    <scope>NUCLEOTIDE SEQUENCE [LARGE SCALE GENOMIC DNA]</scope>
    <source>
        <strain evidence="1">A1</strain>
    </source>
</reference>
<feature type="non-terminal residue" evidence="1">
    <location>
        <position position="46"/>
    </location>
</feature>
<dbReference type="Proteomes" id="UP000288086">
    <property type="component" value="Unassembled WGS sequence"/>
</dbReference>